<dbReference type="Gene3D" id="1.10.275.10">
    <property type="entry name" value="Fumarase/aspartase (N-terminal domain)"/>
    <property type="match status" value="1"/>
</dbReference>
<dbReference type="UniPathway" id="UPA00075">
    <property type="reaction ID" value="UER00336"/>
</dbReference>
<comment type="pathway">
    <text evidence="1 12">Purine metabolism; IMP biosynthesis via de novo pathway; 5-amino-1-(5-phospho-D-ribosyl)imidazole-4-carboxamide from 5-amino-1-(5-phospho-D-ribosyl)imidazole-4-carboxylate: step 2/2.</text>
</comment>
<dbReference type="PANTHER" id="PTHR43172">
    <property type="entry name" value="ADENYLOSUCCINATE LYASE"/>
    <property type="match status" value="1"/>
</dbReference>
<dbReference type="InterPro" id="IPR008948">
    <property type="entry name" value="L-Aspartase-like"/>
</dbReference>
<evidence type="ECO:0000256" key="8">
    <source>
        <dbReference type="ARBA" id="ARBA00024477"/>
    </source>
</evidence>
<dbReference type="SUPFAM" id="SSF48557">
    <property type="entry name" value="L-aspartase-like"/>
    <property type="match status" value="1"/>
</dbReference>
<accession>A0A841JWU2</accession>
<dbReference type="Pfam" id="PF00206">
    <property type="entry name" value="Lyase_1"/>
    <property type="match status" value="1"/>
</dbReference>
<evidence type="ECO:0000256" key="11">
    <source>
        <dbReference type="NCBIfam" id="TIGR00928"/>
    </source>
</evidence>
<dbReference type="FunFam" id="1.10.40.30:FF:000007">
    <property type="entry name" value="Adenylosuccinate lyase"/>
    <property type="match status" value="1"/>
</dbReference>
<dbReference type="OrthoDB" id="9768878at2"/>
<comment type="catalytic activity">
    <reaction evidence="8">
        <text>(2S)-2-[5-amino-1-(5-phospho-beta-D-ribosyl)imidazole-4-carboxamido]succinate = 5-amino-1-(5-phospho-beta-D-ribosyl)imidazole-4-carboxamide + fumarate</text>
        <dbReference type="Rhea" id="RHEA:23920"/>
        <dbReference type="ChEBI" id="CHEBI:29806"/>
        <dbReference type="ChEBI" id="CHEBI:58443"/>
        <dbReference type="ChEBI" id="CHEBI:58475"/>
        <dbReference type="EC" id="4.3.2.2"/>
    </reaction>
    <physiologicalReaction direction="left-to-right" evidence="8">
        <dbReference type="Rhea" id="RHEA:23921"/>
    </physiologicalReaction>
</comment>
<dbReference type="PRINTS" id="PR00149">
    <property type="entry name" value="FUMRATELYASE"/>
</dbReference>
<dbReference type="PRINTS" id="PR00145">
    <property type="entry name" value="ARGSUCLYASE"/>
</dbReference>
<evidence type="ECO:0000313" key="14">
    <source>
        <dbReference type="EMBL" id="MBB6144189.1"/>
    </source>
</evidence>
<evidence type="ECO:0000256" key="5">
    <source>
        <dbReference type="ARBA" id="ARBA00017058"/>
    </source>
</evidence>
<comment type="similarity">
    <text evidence="3 12">Belongs to the lyase 1 family. Adenylosuccinate lyase subfamily.</text>
</comment>
<dbReference type="AlphaFoldDB" id="A0A841JWU2"/>
<evidence type="ECO:0000256" key="3">
    <source>
        <dbReference type="ARBA" id="ARBA00008273"/>
    </source>
</evidence>
<organism evidence="14 15">
    <name type="scientific">Silvibacterium bohemicum</name>
    <dbReference type="NCBI Taxonomy" id="1577686"/>
    <lineage>
        <taxon>Bacteria</taxon>
        <taxon>Pseudomonadati</taxon>
        <taxon>Acidobacteriota</taxon>
        <taxon>Terriglobia</taxon>
        <taxon>Terriglobales</taxon>
        <taxon>Acidobacteriaceae</taxon>
        <taxon>Silvibacterium</taxon>
    </lineage>
</organism>
<evidence type="ECO:0000256" key="12">
    <source>
        <dbReference type="RuleBase" id="RU361172"/>
    </source>
</evidence>
<evidence type="ECO:0000256" key="1">
    <source>
        <dbReference type="ARBA" id="ARBA00004706"/>
    </source>
</evidence>
<evidence type="ECO:0000313" key="15">
    <source>
        <dbReference type="Proteomes" id="UP000538666"/>
    </source>
</evidence>
<comment type="caution">
    <text evidence="14">The sequence shown here is derived from an EMBL/GenBank/DDBJ whole genome shotgun (WGS) entry which is preliminary data.</text>
</comment>
<evidence type="ECO:0000256" key="10">
    <source>
        <dbReference type="ARBA" id="ARBA00049115"/>
    </source>
</evidence>
<evidence type="ECO:0000256" key="2">
    <source>
        <dbReference type="ARBA" id="ARBA00004734"/>
    </source>
</evidence>
<dbReference type="InterPro" id="IPR019468">
    <property type="entry name" value="AdenyloSucc_lyase_C"/>
</dbReference>
<dbReference type="GO" id="GO:0005829">
    <property type="term" value="C:cytosol"/>
    <property type="evidence" value="ECO:0007669"/>
    <property type="project" value="TreeGrafter"/>
</dbReference>
<feature type="domain" description="Adenylosuccinate lyase C-terminal" evidence="13">
    <location>
        <begin position="354"/>
        <end position="434"/>
    </location>
</feature>
<proteinExistence type="inferred from homology"/>
<protein>
    <recommendedName>
        <fullName evidence="5 11">Adenylosuccinate lyase</fullName>
        <shortName evidence="12">ASL</shortName>
        <ecNumber evidence="4 11">4.3.2.2</ecNumber>
    </recommendedName>
    <alternativeName>
        <fullName evidence="9 12">Adenylosuccinase</fullName>
    </alternativeName>
</protein>
<comment type="catalytic activity">
    <reaction evidence="10">
        <text>N(6)-(1,2-dicarboxyethyl)-AMP = fumarate + AMP</text>
        <dbReference type="Rhea" id="RHEA:16853"/>
        <dbReference type="ChEBI" id="CHEBI:29806"/>
        <dbReference type="ChEBI" id="CHEBI:57567"/>
        <dbReference type="ChEBI" id="CHEBI:456215"/>
        <dbReference type="EC" id="4.3.2.2"/>
    </reaction>
    <physiologicalReaction direction="left-to-right" evidence="10">
        <dbReference type="Rhea" id="RHEA:16854"/>
    </physiologicalReaction>
</comment>
<dbReference type="GO" id="GO:0006189">
    <property type="term" value="P:'de novo' IMP biosynthetic process"/>
    <property type="evidence" value="ECO:0007669"/>
    <property type="project" value="UniProtKB-UniPathway"/>
</dbReference>
<dbReference type="NCBIfam" id="TIGR00928">
    <property type="entry name" value="purB"/>
    <property type="match status" value="1"/>
</dbReference>
<dbReference type="RefSeq" id="WP_050059148.1">
    <property type="nucleotide sequence ID" value="NZ_JACHEK010000004.1"/>
</dbReference>
<dbReference type="PROSITE" id="PS00163">
    <property type="entry name" value="FUMARATE_LYASES"/>
    <property type="match status" value="1"/>
</dbReference>
<dbReference type="GO" id="GO:0044208">
    <property type="term" value="P:'de novo' AMP biosynthetic process"/>
    <property type="evidence" value="ECO:0007669"/>
    <property type="project" value="UniProtKB-UniPathway"/>
</dbReference>
<name>A0A841JWU2_9BACT</name>
<keyword evidence="6 12" id="KW-0658">Purine biosynthesis</keyword>
<dbReference type="Gene3D" id="1.20.200.10">
    <property type="entry name" value="Fumarase/aspartase (Central domain)"/>
    <property type="match status" value="1"/>
</dbReference>
<dbReference type="GO" id="GO:0070626">
    <property type="term" value="F:(S)-2-(5-amino-1-(5-phospho-D-ribosyl)imidazole-4-carboxamido) succinate lyase (fumarate-forming) activity"/>
    <property type="evidence" value="ECO:0007669"/>
    <property type="project" value="TreeGrafter"/>
</dbReference>
<dbReference type="EMBL" id="JACHEK010000004">
    <property type="protein sequence ID" value="MBB6144189.1"/>
    <property type="molecule type" value="Genomic_DNA"/>
</dbReference>
<dbReference type="PANTHER" id="PTHR43172:SF1">
    <property type="entry name" value="ADENYLOSUCCINATE LYASE"/>
    <property type="match status" value="1"/>
</dbReference>
<keyword evidence="15" id="KW-1185">Reference proteome</keyword>
<evidence type="ECO:0000256" key="9">
    <source>
        <dbReference type="ARBA" id="ARBA00030717"/>
    </source>
</evidence>
<dbReference type="InterPro" id="IPR020557">
    <property type="entry name" value="Fumarate_lyase_CS"/>
</dbReference>
<evidence type="ECO:0000256" key="4">
    <source>
        <dbReference type="ARBA" id="ARBA00012339"/>
    </source>
</evidence>
<dbReference type="InterPro" id="IPR004769">
    <property type="entry name" value="Pur_lyase"/>
</dbReference>
<comment type="pathway">
    <text evidence="2 12">Purine metabolism; AMP biosynthesis via de novo pathway; AMP from IMP: step 2/2.</text>
</comment>
<gene>
    <name evidence="14" type="ORF">HNQ77_002141</name>
</gene>
<sequence>MIARYTRPQMGHIWSDENKFSKWLEVETAASETLAEDGIVPVEAAKAIRERGSAIPAAALAARALEIEAEVRHDVIAFTTAVAEHVGPESRWLHYGLTSTDVVDTAQALQLKDASALIRQDLVDLAEVLKRRAIEFKHTPIIGRTHGVHAEPTTFGLKLLNWYAEIRRNVARFDAAAEQIRIGKLSGAVGTFGHLKPEHEERICVRLGLEPAFVATQVIQRDRHAHYISTLAIITATLDKIATEIRHLQRTEVREAEEYFSPKQKGSSAMPHKRNPITCEQISGLARVVRANAQTAYENVALWHERDISHSSAERVIFPDSTILTDYLLAKTTNLIDKLLVYPERMKKNLESTGGLIFSGQLLLDLAEAGMLREDAYRLVQTHAMNAWQNDLVFRDLVAGDPAITGRLSKEKLERTFDLGRQLKNVDAIFARVLTSEEE</sequence>
<dbReference type="EC" id="4.3.2.2" evidence="4 11"/>
<dbReference type="UniPathway" id="UPA00074">
    <property type="reaction ID" value="UER00132"/>
</dbReference>
<keyword evidence="7 12" id="KW-0456">Lyase</keyword>
<dbReference type="InterPro" id="IPR024083">
    <property type="entry name" value="Fumarase/histidase_N"/>
</dbReference>
<dbReference type="Proteomes" id="UP000538666">
    <property type="component" value="Unassembled WGS sequence"/>
</dbReference>
<dbReference type="CDD" id="cd01360">
    <property type="entry name" value="Adenylsuccinate_lyase_1"/>
    <property type="match status" value="1"/>
</dbReference>
<reference evidence="14 15" key="1">
    <citation type="submission" date="2020-08" db="EMBL/GenBank/DDBJ databases">
        <title>Genomic Encyclopedia of Type Strains, Phase IV (KMG-IV): sequencing the most valuable type-strain genomes for metagenomic binning, comparative biology and taxonomic classification.</title>
        <authorList>
            <person name="Goeker M."/>
        </authorList>
    </citation>
    <scope>NUCLEOTIDE SEQUENCE [LARGE SCALE GENOMIC DNA]</scope>
    <source>
        <strain evidence="14 15">DSM 103733</strain>
    </source>
</reference>
<dbReference type="FunFam" id="1.20.200.10:FF:000008">
    <property type="entry name" value="Adenylosuccinate lyase"/>
    <property type="match status" value="1"/>
</dbReference>
<dbReference type="SMART" id="SM00998">
    <property type="entry name" value="ADSL_C"/>
    <property type="match status" value="1"/>
</dbReference>
<evidence type="ECO:0000256" key="7">
    <source>
        <dbReference type="ARBA" id="ARBA00023239"/>
    </source>
</evidence>
<dbReference type="GO" id="GO:0004018">
    <property type="term" value="F:N6-(1,2-dicarboxyethyl)AMP AMP-lyase (fumarate-forming) activity"/>
    <property type="evidence" value="ECO:0007669"/>
    <property type="project" value="UniProtKB-UniRule"/>
</dbReference>
<dbReference type="Pfam" id="PF10397">
    <property type="entry name" value="ADSL_C"/>
    <property type="match status" value="1"/>
</dbReference>
<dbReference type="InterPro" id="IPR000362">
    <property type="entry name" value="Fumarate_lyase_fam"/>
</dbReference>
<dbReference type="InterPro" id="IPR022761">
    <property type="entry name" value="Fumarate_lyase_N"/>
</dbReference>
<dbReference type="Gene3D" id="1.10.40.30">
    <property type="entry name" value="Fumarase/aspartase (C-terminal domain)"/>
    <property type="match status" value="1"/>
</dbReference>
<evidence type="ECO:0000259" key="13">
    <source>
        <dbReference type="SMART" id="SM00998"/>
    </source>
</evidence>
<evidence type="ECO:0000256" key="6">
    <source>
        <dbReference type="ARBA" id="ARBA00022755"/>
    </source>
</evidence>